<dbReference type="PANTHER" id="PTHR47751">
    <property type="entry name" value="SUPERFAMILY HYDROLASE, PUTATIVE (AFU_ORTHOLOGUE AFUA_2G16580)-RELATED"/>
    <property type="match status" value="1"/>
</dbReference>
<dbReference type="RefSeq" id="WP_015249473.1">
    <property type="nucleotide sequence ID" value="NC_019892.1"/>
</dbReference>
<dbReference type="Gene3D" id="1.10.10.800">
    <property type="match status" value="1"/>
</dbReference>
<keyword evidence="3" id="KW-1185">Reference proteome</keyword>
<dbReference type="Gene3D" id="3.40.50.1820">
    <property type="entry name" value="alpha/beta hydrolase"/>
    <property type="match status" value="1"/>
</dbReference>
<accession>L0DMC0</accession>
<dbReference type="KEGG" id="saci:Sinac_6300"/>
<dbReference type="Pfam" id="PF01738">
    <property type="entry name" value="DLH"/>
    <property type="match status" value="1"/>
</dbReference>
<dbReference type="SUPFAM" id="SSF53474">
    <property type="entry name" value="alpha/beta-Hydrolases"/>
    <property type="match status" value="1"/>
</dbReference>
<feature type="domain" description="Dienelactone hydrolase" evidence="1">
    <location>
        <begin position="15"/>
        <end position="158"/>
    </location>
</feature>
<organism evidence="2 3">
    <name type="scientific">Singulisphaera acidiphila (strain ATCC BAA-1392 / DSM 18658 / VKM B-2454 / MOB10)</name>
    <dbReference type="NCBI Taxonomy" id="886293"/>
    <lineage>
        <taxon>Bacteria</taxon>
        <taxon>Pseudomonadati</taxon>
        <taxon>Planctomycetota</taxon>
        <taxon>Planctomycetia</taxon>
        <taxon>Isosphaerales</taxon>
        <taxon>Isosphaeraceae</taxon>
        <taxon>Singulisphaera</taxon>
    </lineage>
</organism>
<dbReference type="EMBL" id="CP003364">
    <property type="protein sequence ID" value="AGA30387.1"/>
    <property type="molecule type" value="Genomic_DNA"/>
</dbReference>
<dbReference type="PANTHER" id="PTHR47751:SF1">
    <property type="entry name" value="SUPERFAMILY HYDROLASE, PUTATIVE (AFU_ORTHOLOGUE AFUA_2G16580)-RELATED"/>
    <property type="match status" value="1"/>
</dbReference>
<name>L0DMC0_SINAD</name>
<proteinExistence type="predicted"/>
<dbReference type="STRING" id="886293.Sinac_6300"/>
<dbReference type="Proteomes" id="UP000010798">
    <property type="component" value="Chromosome"/>
</dbReference>
<reference evidence="2 3" key="1">
    <citation type="submission" date="2012-02" db="EMBL/GenBank/DDBJ databases">
        <title>Complete sequence of chromosome of Singulisphaera acidiphila DSM 18658.</title>
        <authorList>
            <consortium name="US DOE Joint Genome Institute (JGI-PGF)"/>
            <person name="Lucas S."/>
            <person name="Copeland A."/>
            <person name="Lapidus A."/>
            <person name="Glavina del Rio T."/>
            <person name="Dalin E."/>
            <person name="Tice H."/>
            <person name="Bruce D."/>
            <person name="Goodwin L."/>
            <person name="Pitluck S."/>
            <person name="Peters L."/>
            <person name="Ovchinnikova G."/>
            <person name="Chertkov O."/>
            <person name="Kyrpides N."/>
            <person name="Mavromatis K."/>
            <person name="Ivanova N."/>
            <person name="Brettin T."/>
            <person name="Detter J.C."/>
            <person name="Han C."/>
            <person name="Larimer F."/>
            <person name="Land M."/>
            <person name="Hauser L."/>
            <person name="Markowitz V."/>
            <person name="Cheng J.-F."/>
            <person name="Hugenholtz P."/>
            <person name="Woyke T."/>
            <person name="Wu D."/>
            <person name="Tindall B."/>
            <person name="Pomrenke H."/>
            <person name="Brambilla E."/>
            <person name="Klenk H.-P."/>
            <person name="Eisen J.A."/>
        </authorList>
    </citation>
    <scope>NUCLEOTIDE SEQUENCE [LARGE SCALE GENOMIC DNA]</scope>
    <source>
        <strain evidence="3">ATCC BAA-1392 / DSM 18658 / VKM B-2454 / MOB10</strain>
    </source>
</reference>
<protein>
    <submittedName>
        <fullName evidence="2">Alpha/beta superfamily hydrolase</fullName>
    </submittedName>
</protein>
<dbReference type="InterPro" id="IPR051411">
    <property type="entry name" value="Polyketide_trans_af380"/>
</dbReference>
<evidence type="ECO:0000313" key="3">
    <source>
        <dbReference type="Proteomes" id="UP000010798"/>
    </source>
</evidence>
<dbReference type="GO" id="GO:0016787">
    <property type="term" value="F:hydrolase activity"/>
    <property type="evidence" value="ECO:0007669"/>
    <property type="project" value="UniProtKB-KW"/>
</dbReference>
<dbReference type="InterPro" id="IPR029058">
    <property type="entry name" value="AB_hydrolase_fold"/>
</dbReference>
<dbReference type="AlphaFoldDB" id="L0DMC0"/>
<gene>
    <name evidence="2" type="ordered locus">Sinac_6300</name>
</gene>
<dbReference type="InterPro" id="IPR002925">
    <property type="entry name" value="Dienelactn_hydro"/>
</dbReference>
<keyword evidence="2" id="KW-0378">Hydrolase</keyword>
<dbReference type="eggNOG" id="COG1073">
    <property type="taxonomic scope" value="Bacteria"/>
</dbReference>
<dbReference type="OrthoDB" id="9805123at2"/>
<dbReference type="HOGENOM" id="CLU_048587_0_0_0"/>
<evidence type="ECO:0000259" key="1">
    <source>
        <dbReference type="Pfam" id="PF01738"/>
    </source>
</evidence>
<evidence type="ECO:0000313" key="2">
    <source>
        <dbReference type="EMBL" id="AGA30387.1"/>
    </source>
</evidence>
<sequence>MKTDVRFDSAGLKLAGHLYTPEDNASGPRPAIVVGHPGSGVKEQSSGLYARQLAGLGFVALAFDAAYQGESEGEPRGLEDPAHRVEDVKAAVSFLSVHPAVDPNRIGALGICASGGYVISAAATDQRIKAVATVSGVDIGRHFRHGSDGTQPSAVMQSMLDAAAAARTAEARDDGVGRFPLFPETEEEARARGAYAFEGYEYYCTPRAQHPRSAKALTWNSVDRIASFDAFRFIHMIAPRPLLLIVGTEAVTSWMAREAFIAALEPKEWFGVEGASHNDLYDKDAFVIPATSKLKEFFDASLPSA</sequence>